<dbReference type="GO" id="GO:0032870">
    <property type="term" value="P:cellular response to hormone stimulus"/>
    <property type="evidence" value="ECO:0007669"/>
    <property type="project" value="TreeGrafter"/>
</dbReference>
<dbReference type="Proteomes" id="UP001166674">
    <property type="component" value="Unassembled WGS sequence"/>
</dbReference>
<feature type="compositionally biased region" description="Low complexity" evidence="7">
    <location>
        <begin position="134"/>
        <end position="148"/>
    </location>
</feature>
<evidence type="ECO:0000256" key="4">
    <source>
        <dbReference type="ARBA" id="ARBA00022989"/>
    </source>
</evidence>
<reference evidence="10" key="1">
    <citation type="submission" date="2020-03" db="EMBL/GenBank/DDBJ databases">
        <title>Studies in the Genomics of Life Span.</title>
        <authorList>
            <person name="Glass D."/>
        </authorList>
    </citation>
    <scope>NUCLEOTIDE SEQUENCE</scope>
    <source>
        <strain evidence="10">SUZIE</strain>
        <tissue evidence="10">Muscle</tissue>
    </source>
</reference>
<organism evidence="10 11">
    <name type="scientific">Sciurus carolinensis</name>
    <name type="common">Eastern gray squirrel</name>
    <dbReference type="NCBI Taxonomy" id="30640"/>
    <lineage>
        <taxon>Eukaryota</taxon>
        <taxon>Metazoa</taxon>
        <taxon>Chordata</taxon>
        <taxon>Craniata</taxon>
        <taxon>Vertebrata</taxon>
        <taxon>Euteleostomi</taxon>
        <taxon>Mammalia</taxon>
        <taxon>Eutheria</taxon>
        <taxon>Euarchontoglires</taxon>
        <taxon>Glires</taxon>
        <taxon>Rodentia</taxon>
        <taxon>Sciuromorpha</taxon>
        <taxon>Sciuridae</taxon>
        <taxon>Sciurinae</taxon>
        <taxon>Sciurini</taxon>
        <taxon>Sciurus</taxon>
    </lineage>
</organism>
<dbReference type="PANTHER" id="PTHR24241">
    <property type="entry name" value="NEUROPEPTIDE RECEPTOR-RELATED G-PROTEIN COUPLED RECEPTOR"/>
    <property type="match status" value="1"/>
</dbReference>
<comment type="subcellular location">
    <subcellularLocation>
        <location evidence="1">Cell membrane</location>
        <topology evidence="1">Multi-pass membrane protein</topology>
    </subcellularLocation>
</comment>
<evidence type="ECO:0000259" key="9">
    <source>
        <dbReference type="PROSITE" id="PS50262"/>
    </source>
</evidence>
<evidence type="ECO:0000256" key="1">
    <source>
        <dbReference type="ARBA" id="ARBA00004651"/>
    </source>
</evidence>
<keyword evidence="2" id="KW-1003">Cell membrane</keyword>
<keyword evidence="6 10" id="KW-0675">Receptor</keyword>
<dbReference type="GO" id="GO:0004930">
    <property type="term" value="F:G protein-coupled receptor activity"/>
    <property type="evidence" value="ECO:0007669"/>
    <property type="project" value="InterPro"/>
</dbReference>
<dbReference type="InterPro" id="IPR000276">
    <property type="entry name" value="GPCR_Rhodpsn"/>
</dbReference>
<dbReference type="InterPro" id="IPR017452">
    <property type="entry name" value="GPCR_Rhodpsn_7TM"/>
</dbReference>
<keyword evidence="3 8" id="KW-0812">Transmembrane</keyword>
<comment type="caution">
    <text evidence="10">The sequence shown here is derived from an EMBL/GenBank/DDBJ whole genome shotgun (WGS) entry which is preliminary data.</text>
</comment>
<dbReference type="PROSITE" id="PS50262">
    <property type="entry name" value="G_PROTEIN_RECEP_F1_2"/>
    <property type="match status" value="1"/>
</dbReference>
<evidence type="ECO:0000256" key="2">
    <source>
        <dbReference type="ARBA" id="ARBA00022475"/>
    </source>
</evidence>
<feature type="domain" description="G-protein coupled receptors family 1 profile" evidence="9">
    <location>
        <begin position="1"/>
        <end position="59"/>
    </location>
</feature>
<keyword evidence="5 8" id="KW-0472">Membrane</keyword>
<dbReference type="PANTHER" id="PTHR24241:SF119">
    <property type="entry name" value="PYROGLUTAMYLATED RF-AMIDE PEPTIDE RECEPTOR"/>
    <property type="match status" value="1"/>
</dbReference>
<sequence length="148" mass="16814">MMVMIVALFAMCWVPFHVIHRMNEYSNFKKEYDDITIKMVFAILQIIGFSNSICNPIIYSFMNENFKKIFLSAFCYCLVKEHFSPVRQPGHSGITMMQKKAKLSGTQNPVEETKVEAFSDSKIEVKLWEPPRAPGTSTTRSSSSAGNA</sequence>
<feature type="transmembrane region" description="Helical" evidence="8">
    <location>
        <begin position="37"/>
        <end position="62"/>
    </location>
</feature>
<dbReference type="EMBL" id="JAATJV010208500">
    <property type="protein sequence ID" value="MBZ3873580.1"/>
    <property type="molecule type" value="Genomic_DNA"/>
</dbReference>
<dbReference type="Gene3D" id="1.20.1070.10">
    <property type="entry name" value="Rhodopsin 7-helix transmembrane proteins"/>
    <property type="match status" value="1"/>
</dbReference>
<evidence type="ECO:0000313" key="11">
    <source>
        <dbReference type="Proteomes" id="UP001166674"/>
    </source>
</evidence>
<dbReference type="GO" id="GO:0005886">
    <property type="term" value="C:plasma membrane"/>
    <property type="evidence" value="ECO:0007669"/>
    <property type="project" value="UniProtKB-SubCell"/>
</dbReference>
<keyword evidence="4 8" id="KW-1133">Transmembrane helix</keyword>
<dbReference type="SUPFAM" id="SSF81321">
    <property type="entry name" value="Family A G protein-coupled receptor-like"/>
    <property type="match status" value="1"/>
</dbReference>
<evidence type="ECO:0000256" key="7">
    <source>
        <dbReference type="SAM" id="MobiDB-lite"/>
    </source>
</evidence>
<gene>
    <name evidence="10" type="ORF">SUZIE_123650</name>
</gene>
<dbReference type="GO" id="GO:0042277">
    <property type="term" value="F:peptide binding"/>
    <property type="evidence" value="ECO:0007669"/>
    <property type="project" value="TreeGrafter"/>
</dbReference>
<evidence type="ECO:0000256" key="8">
    <source>
        <dbReference type="SAM" id="Phobius"/>
    </source>
</evidence>
<evidence type="ECO:0000256" key="5">
    <source>
        <dbReference type="ARBA" id="ARBA00023136"/>
    </source>
</evidence>
<feature type="region of interest" description="Disordered" evidence="7">
    <location>
        <begin position="128"/>
        <end position="148"/>
    </location>
</feature>
<name>A0AA41MKH1_SCICA</name>
<keyword evidence="11" id="KW-1185">Reference proteome</keyword>
<proteinExistence type="predicted"/>
<evidence type="ECO:0000313" key="10">
    <source>
        <dbReference type="EMBL" id="MBZ3873580.1"/>
    </source>
</evidence>
<evidence type="ECO:0000256" key="6">
    <source>
        <dbReference type="ARBA" id="ARBA00023170"/>
    </source>
</evidence>
<evidence type="ECO:0000256" key="3">
    <source>
        <dbReference type="ARBA" id="ARBA00022692"/>
    </source>
</evidence>
<protein>
    <submittedName>
        <fullName evidence="10">Pyroglutamylated RFamide peptide receptor</fullName>
    </submittedName>
</protein>
<dbReference type="AlphaFoldDB" id="A0AA41MKH1"/>
<accession>A0AA41MKH1</accession>
<dbReference type="Pfam" id="PF00001">
    <property type="entry name" value="7tm_1"/>
    <property type="match status" value="1"/>
</dbReference>